<feature type="signal peptide" evidence="1">
    <location>
        <begin position="1"/>
        <end position="39"/>
    </location>
</feature>
<dbReference type="Proteomes" id="UP000255193">
    <property type="component" value="Unassembled WGS sequence"/>
</dbReference>
<accession>A0A378Q4P1</accession>
<dbReference type="PANTHER" id="PTHR11851:SF224">
    <property type="entry name" value="PROCESSING PROTEASE"/>
    <property type="match status" value="1"/>
</dbReference>
<organism evidence="4 5">
    <name type="scientific">Faucicola atlantae</name>
    <dbReference type="NCBI Taxonomy" id="34059"/>
    <lineage>
        <taxon>Bacteria</taxon>
        <taxon>Pseudomonadati</taxon>
        <taxon>Pseudomonadota</taxon>
        <taxon>Gammaproteobacteria</taxon>
        <taxon>Moraxellales</taxon>
        <taxon>Moraxellaceae</taxon>
        <taxon>Faucicola</taxon>
    </lineage>
</organism>
<dbReference type="InterPro" id="IPR050361">
    <property type="entry name" value="MPP/UQCRC_Complex"/>
</dbReference>
<dbReference type="AlphaFoldDB" id="A0A378Q4P1"/>
<dbReference type="GO" id="GO:0046872">
    <property type="term" value="F:metal ion binding"/>
    <property type="evidence" value="ECO:0007669"/>
    <property type="project" value="InterPro"/>
</dbReference>
<feature type="domain" description="Peptidase M16 C-terminal" evidence="3">
    <location>
        <begin position="248"/>
        <end position="429"/>
    </location>
</feature>
<sequence>MPVRLLMSHFAVPYFNRYAKKSHVVLLGLLLTGVSNAYAADAPMGERRNADIDPNAPIAALDTLASLKNVPPLQFTLPKIQHFTTTTGTPVAFVATPNLPMVDVSVYFNAGSARDTAIKPQGFGLATLTADALTKGNARYDEEAFNQAVEQLGLELDAAAYKDMLIVNLRSLSDSAYLSPALTLLADTLRAPSFSENSLNRSKAQMMVALARQQEDPDAIAAQTFNRALYGNHPYAHPTLGTVDSVPKLSRKDVQAFARRFLVAQNANIAITGDLTLAQARALANQLTRAMPQGKPAPALPNAKPLTTSRHIHVPFDSTQTAVIIGQLGEKRRTDPVALQAQTDFAMANDIVGGGNFQARLMADIRKKRGLTYGIYSNMTPMQSQGSYTVTFSTRNDKTAEAVAASQAVLQDVVQNGVSQAELDLTKDAFINRFAQNFASNAATNATIGMMGFYGLKDDYLTNYVTRVQRANRDTVSQRYRTLIDPQRLLIVTVGQGDVTGASKPTGAANTNQSTSTP</sequence>
<evidence type="ECO:0000256" key="1">
    <source>
        <dbReference type="SAM" id="SignalP"/>
    </source>
</evidence>
<dbReference type="PANTHER" id="PTHR11851">
    <property type="entry name" value="METALLOPROTEASE"/>
    <property type="match status" value="1"/>
</dbReference>
<evidence type="ECO:0000313" key="4">
    <source>
        <dbReference type="EMBL" id="STY95699.1"/>
    </source>
</evidence>
<feature type="chain" id="PRO_5016946607" evidence="1">
    <location>
        <begin position="40"/>
        <end position="518"/>
    </location>
</feature>
<evidence type="ECO:0000313" key="5">
    <source>
        <dbReference type="Proteomes" id="UP000255193"/>
    </source>
</evidence>
<dbReference type="EMBL" id="UGQA01000001">
    <property type="protein sequence ID" value="STY95699.1"/>
    <property type="molecule type" value="Genomic_DNA"/>
</dbReference>
<proteinExistence type="predicted"/>
<gene>
    <name evidence="4" type="ORF">NCTC11091_01497</name>
</gene>
<dbReference type="InterPro" id="IPR007863">
    <property type="entry name" value="Peptidase_M16_C"/>
</dbReference>
<reference evidence="4 5" key="1">
    <citation type="submission" date="2018-06" db="EMBL/GenBank/DDBJ databases">
        <authorList>
            <consortium name="Pathogen Informatics"/>
            <person name="Doyle S."/>
        </authorList>
    </citation>
    <scope>NUCLEOTIDE SEQUENCE [LARGE SCALE GENOMIC DNA]</scope>
    <source>
        <strain evidence="4 5">NCTC11091</strain>
    </source>
</reference>
<protein>
    <submittedName>
        <fullName evidence="4">Peptidase M16 inactive domain</fullName>
    </submittedName>
</protein>
<evidence type="ECO:0000259" key="2">
    <source>
        <dbReference type="Pfam" id="PF00675"/>
    </source>
</evidence>
<name>A0A378Q4P1_9GAMM</name>
<keyword evidence="1" id="KW-0732">Signal</keyword>
<dbReference type="Pfam" id="PF00675">
    <property type="entry name" value="Peptidase_M16"/>
    <property type="match status" value="1"/>
</dbReference>
<dbReference type="Gene3D" id="3.30.830.10">
    <property type="entry name" value="Metalloenzyme, LuxS/M16 peptidase-like"/>
    <property type="match status" value="2"/>
</dbReference>
<evidence type="ECO:0000259" key="3">
    <source>
        <dbReference type="Pfam" id="PF05193"/>
    </source>
</evidence>
<dbReference type="Pfam" id="PF05193">
    <property type="entry name" value="Peptidase_M16_C"/>
    <property type="match status" value="1"/>
</dbReference>
<dbReference type="InterPro" id="IPR011249">
    <property type="entry name" value="Metalloenz_LuxS/M16"/>
</dbReference>
<feature type="domain" description="Peptidase M16 N-terminal" evidence="2">
    <location>
        <begin position="91"/>
        <end position="242"/>
    </location>
</feature>
<dbReference type="InterPro" id="IPR011765">
    <property type="entry name" value="Pept_M16_N"/>
</dbReference>
<dbReference type="SUPFAM" id="SSF63411">
    <property type="entry name" value="LuxS/MPP-like metallohydrolase"/>
    <property type="match status" value="2"/>
</dbReference>